<keyword evidence="1" id="KW-0812">Transmembrane</keyword>
<accession>A0A1S8KL27</accession>
<keyword evidence="1" id="KW-1133">Transmembrane helix</keyword>
<feature type="transmembrane region" description="Helical" evidence="1">
    <location>
        <begin position="109"/>
        <end position="131"/>
    </location>
</feature>
<gene>
    <name evidence="2" type="ORF">BWX42_00450</name>
</gene>
<dbReference type="EMBL" id="MUYF01000003">
    <property type="protein sequence ID" value="OOL80459.1"/>
    <property type="molecule type" value="Genomic_DNA"/>
</dbReference>
<dbReference type="Proteomes" id="UP000190409">
    <property type="component" value="Unassembled WGS sequence"/>
</dbReference>
<dbReference type="AlphaFoldDB" id="A0A1S8KL27"/>
<name>A0A1S8KL27_9LACT</name>
<sequence length="178" mass="21202">MKRLSEFKHSDEEYTLSGMQGFMDQIEFENLTWDEVQGMIKDLYDANKLLIAYAAKLEREDTVTNMEEMIILNREILTRTTPVQIFIWVVLWLVVFFGMWKIIRERAQETYKIVLVCLMVFGAYMTTADIVRNNRLGKQVERIEVIGYFEDFQKTIESRGYEVVERRGDIVVLEREFE</sequence>
<proteinExistence type="predicted"/>
<organism evidence="2 3">
    <name type="scientific">Dolosigranulum pigrum</name>
    <dbReference type="NCBI Taxonomy" id="29394"/>
    <lineage>
        <taxon>Bacteria</taxon>
        <taxon>Bacillati</taxon>
        <taxon>Bacillota</taxon>
        <taxon>Bacilli</taxon>
        <taxon>Lactobacillales</taxon>
        <taxon>Carnobacteriaceae</taxon>
        <taxon>Dolosigranulum</taxon>
    </lineage>
</organism>
<feature type="transmembrane region" description="Helical" evidence="1">
    <location>
        <begin position="85"/>
        <end position="103"/>
    </location>
</feature>
<evidence type="ECO:0000313" key="3">
    <source>
        <dbReference type="Proteomes" id="UP000190409"/>
    </source>
</evidence>
<comment type="caution">
    <text evidence="2">The sequence shown here is derived from an EMBL/GenBank/DDBJ whole genome shotgun (WGS) entry which is preliminary data.</text>
</comment>
<keyword evidence="1" id="KW-0472">Membrane</keyword>
<evidence type="ECO:0000313" key="2">
    <source>
        <dbReference type="EMBL" id="OOL80459.1"/>
    </source>
</evidence>
<reference evidence="2 3" key="1">
    <citation type="submission" date="2017-01" db="EMBL/GenBank/DDBJ databases">
        <title>Complete Genome Sequence of Dolosigranulum pigrum isolated from a Patient with interstitial lung disease.</title>
        <authorList>
            <person name="Mukhopadhyay R."/>
            <person name="Joaquin J."/>
            <person name="Hogue R."/>
            <person name="Fitzgerald S."/>
            <person name="Jospin G."/>
            <person name="Eisen J.A."/>
            <person name="Chaturvedi V."/>
        </authorList>
    </citation>
    <scope>NUCLEOTIDE SEQUENCE [LARGE SCALE GENOMIC DNA]</scope>
    <source>
        <strain evidence="2 3">15S00348</strain>
    </source>
</reference>
<evidence type="ECO:0000256" key="1">
    <source>
        <dbReference type="SAM" id="Phobius"/>
    </source>
</evidence>
<protein>
    <submittedName>
        <fullName evidence="2">Uncharacterized protein</fullName>
    </submittedName>
</protein>